<dbReference type="Proteomes" id="UP000077755">
    <property type="component" value="Chromosome 3"/>
</dbReference>
<organism evidence="7 8">
    <name type="scientific">Daucus carota subsp. sativus</name>
    <name type="common">Carrot</name>
    <dbReference type="NCBI Taxonomy" id="79200"/>
    <lineage>
        <taxon>Eukaryota</taxon>
        <taxon>Viridiplantae</taxon>
        <taxon>Streptophyta</taxon>
        <taxon>Embryophyta</taxon>
        <taxon>Tracheophyta</taxon>
        <taxon>Spermatophyta</taxon>
        <taxon>Magnoliopsida</taxon>
        <taxon>eudicotyledons</taxon>
        <taxon>Gunneridae</taxon>
        <taxon>Pentapetalae</taxon>
        <taxon>asterids</taxon>
        <taxon>campanulids</taxon>
        <taxon>Apiales</taxon>
        <taxon>Apiaceae</taxon>
        <taxon>Apioideae</taxon>
        <taxon>Scandiceae</taxon>
        <taxon>Daucinae</taxon>
        <taxon>Daucus</taxon>
        <taxon>Daucus sect. Daucus</taxon>
    </lineage>
</organism>
<feature type="signal peptide" evidence="5">
    <location>
        <begin position="1"/>
        <end position="31"/>
    </location>
</feature>
<proteinExistence type="predicted"/>
<dbReference type="InterPro" id="IPR051834">
    <property type="entry name" value="RING_finger_E3_ligase"/>
</dbReference>
<dbReference type="GO" id="GO:0005634">
    <property type="term" value="C:nucleus"/>
    <property type="evidence" value="ECO:0007669"/>
    <property type="project" value="TreeGrafter"/>
</dbReference>
<dbReference type="EMBL" id="CP093345">
    <property type="protein sequence ID" value="WOG93159.1"/>
    <property type="molecule type" value="Genomic_DNA"/>
</dbReference>
<evidence type="ECO:0000256" key="4">
    <source>
        <dbReference type="PROSITE-ProRule" id="PRU00175"/>
    </source>
</evidence>
<keyword evidence="1" id="KW-0479">Metal-binding</keyword>
<evidence type="ECO:0000256" key="1">
    <source>
        <dbReference type="ARBA" id="ARBA00022723"/>
    </source>
</evidence>
<dbReference type="Pfam" id="PF13639">
    <property type="entry name" value="zf-RING_2"/>
    <property type="match status" value="1"/>
</dbReference>
<protein>
    <recommendedName>
        <fullName evidence="6">RING-type domain-containing protein</fullName>
    </recommendedName>
</protein>
<dbReference type="PANTHER" id="PTHR45931">
    <property type="entry name" value="SI:CH211-59O9.10"/>
    <property type="match status" value="1"/>
</dbReference>
<dbReference type="SUPFAM" id="SSF57850">
    <property type="entry name" value="RING/U-box"/>
    <property type="match status" value="1"/>
</dbReference>
<dbReference type="AlphaFoldDB" id="A0AAF0WPW5"/>
<dbReference type="SMART" id="SM00184">
    <property type="entry name" value="RING"/>
    <property type="match status" value="1"/>
</dbReference>
<evidence type="ECO:0000256" key="2">
    <source>
        <dbReference type="ARBA" id="ARBA00022771"/>
    </source>
</evidence>
<feature type="domain" description="RING-type" evidence="6">
    <location>
        <begin position="67"/>
        <end position="109"/>
    </location>
</feature>
<keyword evidence="5" id="KW-0732">Signal</keyword>
<dbReference type="Gene3D" id="3.30.40.10">
    <property type="entry name" value="Zinc/RING finger domain, C3HC4 (zinc finger)"/>
    <property type="match status" value="1"/>
</dbReference>
<dbReference type="InterPro" id="IPR013083">
    <property type="entry name" value="Znf_RING/FYVE/PHD"/>
</dbReference>
<reference evidence="7" key="1">
    <citation type="journal article" date="2016" name="Nat. Genet.">
        <title>A high-quality carrot genome assembly provides new insights into carotenoid accumulation and asterid genome evolution.</title>
        <authorList>
            <person name="Iorizzo M."/>
            <person name="Ellison S."/>
            <person name="Senalik D."/>
            <person name="Zeng P."/>
            <person name="Satapoomin P."/>
            <person name="Huang J."/>
            <person name="Bowman M."/>
            <person name="Iovene M."/>
            <person name="Sanseverino W."/>
            <person name="Cavagnaro P."/>
            <person name="Yildiz M."/>
            <person name="Macko-Podgorni A."/>
            <person name="Moranska E."/>
            <person name="Grzebelus E."/>
            <person name="Grzebelus D."/>
            <person name="Ashrafi H."/>
            <person name="Zheng Z."/>
            <person name="Cheng S."/>
            <person name="Spooner D."/>
            <person name="Van Deynze A."/>
            <person name="Simon P."/>
        </authorList>
    </citation>
    <scope>NUCLEOTIDE SEQUENCE</scope>
    <source>
        <tissue evidence="7">Leaf</tissue>
    </source>
</reference>
<evidence type="ECO:0000256" key="3">
    <source>
        <dbReference type="ARBA" id="ARBA00022833"/>
    </source>
</evidence>
<evidence type="ECO:0000313" key="7">
    <source>
        <dbReference type="EMBL" id="WOG93159.1"/>
    </source>
</evidence>
<dbReference type="GO" id="GO:0006511">
    <property type="term" value="P:ubiquitin-dependent protein catabolic process"/>
    <property type="evidence" value="ECO:0007669"/>
    <property type="project" value="TreeGrafter"/>
</dbReference>
<evidence type="ECO:0000259" key="6">
    <source>
        <dbReference type="PROSITE" id="PS50089"/>
    </source>
</evidence>
<dbReference type="InterPro" id="IPR001841">
    <property type="entry name" value="Znf_RING"/>
</dbReference>
<sequence length="135" mass="15232">MSPSSSSSSSLSLSLFLGLVILSLLSCLTSSSLDLFHHCVEHYSPILNRGESLWFRSDQRSDPVKECVVCLEWFKKGEKCMRLVGCNHVFHSKCVNSWLIKVLNCPICRGSVKFNLVGSGSFENDDYKMWWHPGV</sequence>
<keyword evidence="8" id="KW-1185">Reference proteome</keyword>
<dbReference type="GO" id="GO:0061630">
    <property type="term" value="F:ubiquitin protein ligase activity"/>
    <property type="evidence" value="ECO:0007669"/>
    <property type="project" value="TreeGrafter"/>
</dbReference>
<evidence type="ECO:0000256" key="5">
    <source>
        <dbReference type="SAM" id="SignalP"/>
    </source>
</evidence>
<dbReference type="GO" id="GO:0008270">
    <property type="term" value="F:zinc ion binding"/>
    <property type="evidence" value="ECO:0007669"/>
    <property type="project" value="UniProtKB-KW"/>
</dbReference>
<keyword evidence="3" id="KW-0862">Zinc</keyword>
<dbReference type="PANTHER" id="PTHR45931:SF3">
    <property type="entry name" value="RING ZINC FINGER-CONTAINING PROTEIN"/>
    <property type="match status" value="1"/>
</dbReference>
<gene>
    <name evidence="7" type="ORF">DCAR_0312440</name>
</gene>
<accession>A0AAF0WPW5</accession>
<evidence type="ECO:0000313" key="8">
    <source>
        <dbReference type="Proteomes" id="UP000077755"/>
    </source>
</evidence>
<reference evidence="7" key="2">
    <citation type="submission" date="2022-03" db="EMBL/GenBank/DDBJ databases">
        <title>Draft title - Genomic analysis of global carrot germplasm unveils the trajectory of domestication and the origin of high carotenoid orange carrot.</title>
        <authorList>
            <person name="Iorizzo M."/>
            <person name="Ellison S."/>
            <person name="Senalik D."/>
            <person name="Macko-Podgorni A."/>
            <person name="Grzebelus D."/>
            <person name="Bostan H."/>
            <person name="Rolling W."/>
            <person name="Curaba J."/>
            <person name="Simon P."/>
        </authorList>
    </citation>
    <scope>NUCLEOTIDE SEQUENCE</scope>
    <source>
        <tissue evidence="7">Leaf</tissue>
    </source>
</reference>
<keyword evidence="2 4" id="KW-0863">Zinc-finger</keyword>
<dbReference type="PROSITE" id="PS50089">
    <property type="entry name" value="ZF_RING_2"/>
    <property type="match status" value="1"/>
</dbReference>
<feature type="chain" id="PRO_5042036648" description="RING-type domain-containing protein" evidence="5">
    <location>
        <begin position="32"/>
        <end position="135"/>
    </location>
</feature>
<name>A0AAF0WPW5_DAUCS</name>